<sequence length="108" mass="11380">VCWFKKVGLECRGRVLQHVDAGLVICSLMAVHLHRRLQAGAMAVPVCPPRITSGAPSTGPTAPRAESQRLLKEPKAASSPESEEGKHSEAPAAGATTLPQQGSELPQH</sequence>
<gene>
    <name evidence="2" type="ORF">PCOR1329_LOCUS75492</name>
</gene>
<evidence type="ECO:0000256" key="1">
    <source>
        <dbReference type="SAM" id="MobiDB-lite"/>
    </source>
</evidence>
<feature type="non-terminal residue" evidence="2">
    <location>
        <position position="1"/>
    </location>
</feature>
<feature type="region of interest" description="Disordered" evidence="1">
    <location>
        <begin position="46"/>
        <end position="108"/>
    </location>
</feature>
<feature type="compositionally biased region" description="Polar residues" evidence="1">
    <location>
        <begin position="97"/>
        <end position="108"/>
    </location>
</feature>
<feature type="compositionally biased region" description="Basic and acidic residues" evidence="1">
    <location>
        <begin position="66"/>
        <end position="75"/>
    </location>
</feature>
<protein>
    <submittedName>
        <fullName evidence="2">Uncharacterized protein</fullName>
    </submittedName>
</protein>
<dbReference type="EMBL" id="CAUYUJ010020303">
    <property type="protein sequence ID" value="CAK0897248.1"/>
    <property type="molecule type" value="Genomic_DNA"/>
</dbReference>
<accession>A0ABN9XGG5</accession>
<reference evidence="2" key="1">
    <citation type="submission" date="2023-10" db="EMBL/GenBank/DDBJ databases">
        <authorList>
            <person name="Chen Y."/>
            <person name="Shah S."/>
            <person name="Dougan E. K."/>
            <person name="Thang M."/>
            <person name="Chan C."/>
        </authorList>
    </citation>
    <scope>NUCLEOTIDE SEQUENCE [LARGE SCALE GENOMIC DNA]</scope>
</reference>
<organism evidence="2 3">
    <name type="scientific">Prorocentrum cordatum</name>
    <dbReference type="NCBI Taxonomy" id="2364126"/>
    <lineage>
        <taxon>Eukaryota</taxon>
        <taxon>Sar</taxon>
        <taxon>Alveolata</taxon>
        <taxon>Dinophyceae</taxon>
        <taxon>Prorocentrales</taxon>
        <taxon>Prorocentraceae</taxon>
        <taxon>Prorocentrum</taxon>
    </lineage>
</organism>
<evidence type="ECO:0000313" key="2">
    <source>
        <dbReference type="EMBL" id="CAK0897248.1"/>
    </source>
</evidence>
<name>A0ABN9XGG5_9DINO</name>
<dbReference type="Proteomes" id="UP001189429">
    <property type="component" value="Unassembled WGS sequence"/>
</dbReference>
<keyword evidence="3" id="KW-1185">Reference proteome</keyword>
<proteinExistence type="predicted"/>
<comment type="caution">
    <text evidence="2">The sequence shown here is derived from an EMBL/GenBank/DDBJ whole genome shotgun (WGS) entry which is preliminary data.</text>
</comment>
<evidence type="ECO:0000313" key="3">
    <source>
        <dbReference type="Proteomes" id="UP001189429"/>
    </source>
</evidence>